<evidence type="ECO:0000256" key="4">
    <source>
        <dbReference type="ARBA" id="ARBA00023136"/>
    </source>
</evidence>
<evidence type="ECO:0000256" key="2">
    <source>
        <dbReference type="ARBA" id="ARBA00022692"/>
    </source>
</evidence>
<dbReference type="Pfam" id="PF23489">
    <property type="entry name" value="V-ATPase_su_f"/>
    <property type="match status" value="1"/>
</dbReference>
<feature type="transmembrane region" description="Helical" evidence="5">
    <location>
        <begin position="7"/>
        <end position="33"/>
    </location>
</feature>
<dbReference type="GO" id="GO:0016020">
    <property type="term" value="C:membrane"/>
    <property type="evidence" value="ECO:0007669"/>
    <property type="project" value="UniProtKB-SubCell"/>
</dbReference>
<gene>
    <name evidence="6" type="ORF">EX30DRAFT_316365</name>
</gene>
<evidence type="ECO:0000256" key="5">
    <source>
        <dbReference type="SAM" id="Phobius"/>
    </source>
</evidence>
<keyword evidence="7" id="KW-1185">Reference proteome</keyword>
<dbReference type="EMBL" id="ML220113">
    <property type="protein sequence ID" value="TGZ84426.1"/>
    <property type="molecule type" value="Genomic_DNA"/>
</dbReference>
<accession>A0A4S2N5K8</accession>
<name>A0A4S2N5K8_9PEZI</name>
<dbReference type="InParanoid" id="A0A4S2N5K8"/>
<dbReference type="Proteomes" id="UP000298138">
    <property type="component" value="Unassembled WGS sequence"/>
</dbReference>
<sequence>MKPMFSAGYAWCCIVLSVFAIVILSTIGALFSSGHETMVGSINDPELSEAKNVAHTIFGAVVVYAVFLVFCAGQAWLNSRQRGVQLQ</sequence>
<evidence type="ECO:0000313" key="7">
    <source>
        <dbReference type="Proteomes" id="UP000298138"/>
    </source>
</evidence>
<keyword evidence="2 5" id="KW-0812">Transmembrane</keyword>
<proteinExistence type="predicted"/>
<evidence type="ECO:0000256" key="1">
    <source>
        <dbReference type="ARBA" id="ARBA00004370"/>
    </source>
</evidence>
<evidence type="ECO:0000256" key="3">
    <source>
        <dbReference type="ARBA" id="ARBA00022989"/>
    </source>
</evidence>
<keyword evidence="3 5" id="KW-1133">Transmembrane helix</keyword>
<dbReference type="FunCoup" id="A0A4S2N5K8">
    <property type="interactions" value="15"/>
</dbReference>
<reference evidence="6 7" key="1">
    <citation type="submission" date="2019-04" db="EMBL/GenBank/DDBJ databases">
        <title>Comparative genomics and transcriptomics to analyze fruiting body development in filamentous ascomycetes.</title>
        <authorList>
            <consortium name="DOE Joint Genome Institute"/>
            <person name="Lutkenhaus R."/>
            <person name="Traeger S."/>
            <person name="Breuer J."/>
            <person name="Kuo A."/>
            <person name="Lipzen A."/>
            <person name="Pangilinan J."/>
            <person name="Dilworth D."/>
            <person name="Sandor L."/>
            <person name="Poggeler S."/>
            <person name="Barry K."/>
            <person name="Grigoriev I.V."/>
            <person name="Nowrousian M."/>
        </authorList>
    </citation>
    <scope>NUCLEOTIDE SEQUENCE [LARGE SCALE GENOMIC DNA]</scope>
    <source>
        <strain evidence="6 7">CBS 389.68</strain>
    </source>
</reference>
<dbReference type="STRING" id="341454.A0A4S2N5K8"/>
<dbReference type="OrthoDB" id="67317at2759"/>
<feature type="transmembrane region" description="Helical" evidence="5">
    <location>
        <begin position="53"/>
        <end position="77"/>
    </location>
</feature>
<keyword evidence="4 5" id="KW-0472">Membrane</keyword>
<comment type="subcellular location">
    <subcellularLocation>
        <location evidence="1">Membrane</location>
    </subcellularLocation>
</comment>
<protein>
    <submittedName>
        <fullName evidence="6">Uncharacterized protein</fullName>
    </submittedName>
</protein>
<evidence type="ECO:0000313" key="6">
    <source>
        <dbReference type="EMBL" id="TGZ84426.1"/>
    </source>
</evidence>
<dbReference type="InterPro" id="IPR056552">
    <property type="entry name" value="Ribonucl_Kappa"/>
</dbReference>
<dbReference type="AlphaFoldDB" id="A0A4S2N5K8"/>
<organism evidence="6 7">
    <name type="scientific">Ascodesmis nigricans</name>
    <dbReference type="NCBI Taxonomy" id="341454"/>
    <lineage>
        <taxon>Eukaryota</taxon>
        <taxon>Fungi</taxon>
        <taxon>Dikarya</taxon>
        <taxon>Ascomycota</taxon>
        <taxon>Pezizomycotina</taxon>
        <taxon>Pezizomycetes</taxon>
        <taxon>Pezizales</taxon>
        <taxon>Ascodesmidaceae</taxon>
        <taxon>Ascodesmis</taxon>
    </lineage>
</organism>